<dbReference type="BioCyc" id="CNIT1237085:G1324-2717-MONOMER"/>
<evidence type="ECO:0000313" key="2">
    <source>
        <dbReference type="Proteomes" id="UP000008037"/>
    </source>
</evidence>
<gene>
    <name evidence="1" type="ordered locus">Ngar_c27170</name>
</gene>
<accession>K0IK78</accession>
<evidence type="ECO:0008006" key="3">
    <source>
        <dbReference type="Google" id="ProtNLM"/>
    </source>
</evidence>
<dbReference type="AlphaFoldDB" id="K0IK78"/>
<dbReference type="KEGG" id="nga:Ngar_c27170"/>
<organism evidence="1 2">
    <name type="scientific">Nitrososphaera gargensis (strain Ga9.2)</name>
    <dbReference type="NCBI Taxonomy" id="1237085"/>
    <lineage>
        <taxon>Archaea</taxon>
        <taxon>Nitrososphaerota</taxon>
        <taxon>Nitrososphaeria</taxon>
        <taxon>Nitrososphaerales</taxon>
        <taxon>Nitrososphaeraceae</taxon>
        <taxon>Nitrososphaera</taxon>
    </lineage>
</organism>
<name>K0IK78_NITGG</name>
<dbReference type="Proteomes" id="UP000008037">
    <property type="component" value="Chromosome"/>
</dbReference>
<dbReference type="HOGENOM" id="CLU_2985482_0_0_2"/>
<reference evidence="1 2" key="1">
    <citation type="journal article" date="2012" name="Environ. Microbiol.">
        <title>The genome of the ammonia-oxidizing Candidatus Nitrososphaera gargensis: insights into metabolic versatility and environmental adaptations.</title>
        <authorList>
            <person name="Spang A."/>
            <person name="Poehlein A."/>
            <person name="Offre P."/>
            <person name="Zumbragel S."/>
            <person name="Haider S."/>
            <person name="Rychlik N."/>
            <person name="Nowka B."/>
            <person name="Schmeisser C."/>
            <person name="Lebedeva E.V."/>
            <person name="Rattei T."/>
            <person name="Bohm C."/>
            <person name="Schmid M."/>
            <person name="Galushko A."/>
            <person name="Hatzenpichler R."/>
            <person name="Weinmaier T."/>
            <person name="Daniel R."/>
            <person name="Schleper C."/>
            <person name="Spieck E."/>
            <person name="Streit W."/>
            <person name="Wagner M."/>
        </authorList>
    </citation>
    <scope>NUCLEOTIDE SEQUENCE [LARGE SCALE GENOMIC DNA]</scope>
    <source>
        <strain evidence="2">Ga9.2</strain>
    </source>
</reference>
<sequence length="64" mass="7410">MFIMSASQSLAVQDRKYHKKKALVEKFIKKSGKIDHSVILNNVDVDYDTLMRILSDLRSEGRIK</sequence>
<dbReference type="EMBL" id="CP002408">
    <property type="protein sequence ID" value="AFU59638.1"/>
    <property type="molecule type" value="Genomic_DNA"/>
</dbReference>
<evidence type="ECO:0000313" key="1">
    <source>
        <dbReference type="EMBL" id="AFU59638.1"/>
    </source>
</evidence>
<proteinExistence type="predicted"/>
<dbReference type="InParanoid" id="K0IK78"/>
<protein>
    <recommendedName>
        <fullName evidence="3">ArnR1-like winged helix-turn-helix domain-containing protein</fullName>
    </recommendedName>
</protein>
<keyword evidence="2" id="KW-1185">Reference proteome</keyword>